<keyword evidence="3 5" id="KW-0663">Pyridoxal phosphate</keyword>
<feature type="modified residue" description="N6-(pyridoxal phosphate)lysine" evidence="5">
    <location>
        <position position="38"/>
    </location>
</feature>
<organism evidence="6 7">
    <name type="scientific">Marinomonas spartinae</name>
    <dbReference type="NCBI Taxonomy" id="1792290"/>
    <lineage>
        <taxon>Bacteria</taxon>
        <taxon>Pseudomonadati</taxon>
        <taxon>Pseudomonadota</taxon>
        <taxon>Gammaproteobacteria</taxon>
        <taxon>Oceanospirillales</taxon>
        <taxon>Oceanospirillaceae</taxon>
        <taxon>Marinomonas</taxon>
    </lineage>
</organism>
<dbReference type="Proteomes" id="UP000092544">
    <property type="component" value="Unassembled WGS sequence"/>
</dbReference>
<feature type="active site" description="Nucleophile" evidence="4">
    <location>
        <position position="65"/>
    </location>
</feature>
<dbReference type="EMBL" id="FLOB01000008">
    <property type="protein sequence ID" value="SBS34506.1"/>
    <property type="molecule type" value="Genomic_DNA"/>
</dbReference>
<accession>A0A1A8TLJ4</accession>
<evidence type="ECO:0000313" key="7">
    <source>
        <dbReference type="Proteomes" id="UP000092544"/>
    </source>
</evidence>
<dbReference type="RefSeq" id="WP_067017996.1">
    <property type="nucleotide sequence ID" value="NZ_FLOB01000008.1"/>
</dbReference>
<dbReference type="AlphaFoldDB" id="A0A1A8TLJ4"/>
<evidence type="ECO:0000256" key="2">
    <source>
        <dbReference type="ARBA" id="ARBA00008639"/>
    </source>
</evidence>
<protein>
    <submittedName>
        <fullName evidence="6">D-cysteine desulfhydrase</fullName>
    </submittedName>
</protein>
<evidence type="ECO:0000256" key="4">
    <source>
        <dbReference type="PIRSR" id="PIRSR006278-1"/>
    </source>
</evidence>
<evidence type="ECO:0000256" key="1">
    <source>
        <dbReference type="ARBA" id="ARBA00001933"/>
    </source>
</evidence>
<sequence>MSIIQPFIVPRRYQSSLSQGQIFVYRGDLEHPYAPGNKWHKLKYHLLEAQTRQAKFIATFGGPYSNHLHAFAQTLHTHQTFKALAVIRGELHPQLTLTLRDMVSNNVELWPTLRFDYKRGLNADVVKQINALYGDVYWIPEGGGGVLGAQGCLDWAKSIEALGNQYDAWVVSAGTGTTAAGLLSHPQPVDLHVISALKGAEQQRADILAQALRLRQLEKLKTTYNATGESDLDGRLFFHSDAHEGGFAKHSGPLLEFIDECNAVNPDLPLDPIYTCKTLFYVMKQWQKGGWPYRRTLLIHTGGLQGWRGYV</sequence>
<dbReference type="GO" id="GO:0019148">
    <property type="term" value="F:D-cysteine desulfhydrase activity"/>
    <property type="evidence" value="ECO:0007669"/>
    <property type="project" value="TreeGrafter"/>
</dbReference>
<comment type="similarity">
    <text evidence="2">Belongs to the ACC deaminase/D-cysteine desulfhydrase family.</text>
</comment>
<dbReference type="InterPro" id="IPR036052">
    <property type="entry name" value="TrpB-like_PALP_sf"/>
</dbReference>
<reference evidence="6 7" key="1">
    <citation type="submission" date="2016-06" db="EMBL/GenBank/DDBJ databases">
        <authorList>
            <person name="Kjaerup R.B."/>
            <person name="Dalgaard T.S."/>
            <person name="Juul-Madsen H.R."/>
        </authorList>
    </citation>
    <scope>NUCLEOTIDE SEQUENCE [LARGE SCALE GENOMIC DNA]</scope>
    <source>
        <strain evidence="6 7">CECT 8886</strain>
    </source>
</reference>
<gene>
    <name evidence="6" type="ORF">MSP8886_03087</name>
</gene>
<dbReference type="PANTHER" id="PTHR43780:SF2">
    <property type="entry name" value="1-AMINOCYCLOPROPANE-1-CARBOXYLATE DEAMINASE-RELATED"/>
    <property type="match status" value="1"/>
</dbReference>
<keyword evidence="7" id="KW-1185">Reference proteome</keyword>
<dbReference type="Gene3D" id="3.40.50.1100">
    <property type="match status" value="2"/>
</dbReference>
<dbReference type="PANTHER" id="PTHR43780">
    <property type="entry name" value="1-AMINOCYCLOPROPANE-1-CARBOXYLATE DEAMINASE-RELATED"/>
    <property type="match status" value="1"/>
</dbReference>
<comment type="cofactor">
    <cofactor evidence="1">
        <name>pyridoxal 5'-phosphate</name>
        <dbReference type="ChEBI" id="CHEBI:597326"/>
    </cofactor>
</comment>
<dbReference type="OrthoDB" id="9801249at2"/>
<proteinExistence type="inferred from homology"/>
<evidence type="ECO:0000256" key="5">
    <source>
        <dbReference type="PIRSR" id="PIRSR006278-2"/>
    </source>
</evidence>
<name>A0A1A8TLJ4_9GAMM</name>
<evidence type="ECO:0000313" key="6">
    <source>
        <dbReference type="EMBL" id="SBS34506.1"/>
    </source>
</evidence>
<dbReference type="SUPFAM" id="SSF53686">
    <property type="entry name" value="Tryptophan synthase beta subunit-like PLP-dependent enzymes"/>
    <property type="match status" value="1"/>
</dbReference>
<evidence type="ECO:0000256" key="3">
    <source>
        <dbReference type="ARBA" id="ARBA00022898"/>
    </source>
</evidence>
<dbReference type="InterPro" id="IPR027278">
    <property type="entry name" value="ACCD_DCysDesulf"/>
</dbReference>
<dbReference type="PIRSF" id="PIRSF006278">
    <property type="entry name" value="ACCD_DCysDesulf"/>
    <property type="match status" value="1"/>
</dbReference>
<dbReference type="STRING" id="1792290.MSP8886_03087"/>